<gene>
    <name evidence="1" type="ORF">AVEN_196735_1</name>
</gene>
<protein>
    <submittedName>
        <fullName evidence="1">Uncharacterized protein</fullName>
    </submittedName>
</protein>
<dbReference type="Proteomes" id="UP000499080">
    <property type="component" value="Unassembled WGS sequence"/>
</dbReference>
<dbReference type="AlphaFoldDB" id="A0A4Y2HAG1"/>
<evidence type="ECO:0000313" key="2">
    <source>
        <dbReference type="Proteomes" id="UP000499080"/>
    </source>
</evidence>
<keyword evidence="2" id="KW-1185">Reference proteome</keyword>
<dbReference type="EMBL" id="BGPR01001806">
    <property type="protein sequence ID" value="GBM62226.1"/>
    <property type="molecule type" value="Genomic_DNA"/>
</dbReference>
<name>A0A4Y2HAG1_ARAVE</name>
<sequence length="120" mass="14171">MPLLFTELWHLKRSEPHLENLWFQRVASNQLSRNRIFNTIRFIHTNGFTPAFYSRLRLLQASLVNVNSAPSLLHHRAHLVHSSFKLLNERMFAEVLQEDAKVLQEDNLLPYISPVHPCRF</sequence>
<proteinExistence type="predicted"/>
<accession>A0A4Y2HAG1</accession>
<organism evidence="1 2">
    <name type="scientific">Araneus ventricosus</name>
    <name type="common">Orbweaver spider</name>
    <name type="synonym">Epeira ventricosa</name>
    <dbReference type="NCBI Taxonomy" id="182803"/>
    <lineage>
        <taxon>Eukaryota</taxon>
        <taxon>Metazoa</taxon>
        <taxon>Ecdysozoa</taxon>
        <taxon>Arthropoda</taxon>
        <taxon>Chelicerata</taxon>
        <taxon>Arachnida</taxon>
        <taxon>Araneae</taxon>
        <taxon>Araneomorphae</taxon>
        <taxon>Entelegynae</taxon>
        <taxon>Araneoidea</taxon>
        <taxon>Araneidae</taxon>
        <taxon>Araneus</taxon>
    </lineage>
</organism>
<comment type="caution">
    <text evidence="1">The sequence shown here is derived from an EMBL/GenBank/DDBJ whole genome shotgun (WGS) entry which is preliminary data.</text>
</comment>
<evidence type="ECO:0000313" key="1">
    <source>
        <dbReference type="EMBL" id="GBM62226.1"/>
    </source>
</evidence>
<reference evidence="1 2" key="1">
    <citation type="journal article" date="2019" name="Sci. Rep.">
        <title>Orb-weaving spider Araneus ventricosus genome elucidates the spidroin gene catalogue.</title>
        <authorList>
            <person name="Kono N."/>
            <person name="Nakamura H."/>
            <person name="Ohtoshi R."/>
            <person name="Moran D.A.P."/>
            <person name="Shinohara A."/>
            <person name="Yoshida Y."/>
            <person name="Fujiwara M."/>
            <person name="Mori M."/>
            <person name="Tomita M."/>
            <person name="Arakawa K."/>
        </authorList>
    </citation>
    <scope>NUCLEOTIDE SEQUENCE [LARGE SCALE GENOMIC DNA]</scope>
</reference>